<organism evidence="3 4">
    <name type="scientific">Parnassius mnemosyne</name>
    <name type="common">clouded apollo</name>
    <dbReference type="NCBI Taxonomy" id="213953"/>
    <lineage>
        <taxon>Eukaryota</taxon>
        <taxon>Metazoa</taxon>
        <taxon>Ecdysozoa</taxon>
        <taxon>Arthropoda</taxon>
        <taxon>Hexapoda</taxon>
        <taxon>Insecta</taxon>
        <taxon>Pterygota</taxon>
        <taxon>Neoptera</taxon>
        <taxon>Endopterygota</taxon>
        <taxon>Lepidoptera</taxon>
        <taxon>Glossata</taxon>
        <taxon>Ditrysia</taxon>
        <taxon>Papilionoidea</taxon>
        <taxon>Papilionidae</taxon>
        <taxon>Parnassiinae</taxon>
        <taxon>Parnassini</taxon>
        <taxon>Parnassius</taxon>
        <taxon>Driopa</taxon>
    </lineage>
</organism>
<dbReference type="InterPro" id="IPR041588">
    <property type="entry name" value="Integrase_H2C2"/>
</dbReference>
<dbReference type="SUPFAM" id="SSF53098">
    <property type="entry name" value="Ribonuclease H-like"/>
    <property type="match status" value="1"/>
</dbReference>
<name>A0AAV1KMU8_9NEOP</name>
<dbReference type="Gene3D" id="1.10.340.70">
    <property type="match status" value="1"/>
</dbReference>
<dbReference type="Pfam" id="PF00665">
    <property type="entry name" value="rve"/>
    <property type="match status" value="1"/>
</dbReference>
<keyword evidence="4" id="KW-1185">Reference proteome</keyword>
<dbReference type="Proteomes" id="UP001314205">
    <property type="component" value="Unassembled WGS sequence"/>
</dbReference>
<dbReference type="GO" id="GO:0003676">
    <property type="term" value="F:nucleic acid binding"/>
    <property type="evidence" value="ECO:0007669"/>
    <property type="project" value="InterPro"/>
</dbReference>
<feature type="domain" description="Integrase catalytic" evidence="2">
    <location>
        <begin position="128"/>
        <end position="222"/>
    </location>
</feature>
<dbReference type="InterPro" id="IPR001584">
    <property type="entry name" value="Integrase_cat-core"/>
</dbReference>
<dbReference type="InterPro" id="IPR050951">
    <property type="entry name" value="Retrovirus_Pol_polyprotein"/>
</dbReference>
<dbReference type="PANTHER" id="PTHR37984">
    <property type="entry name" value="PROTEIN CBG26694"/>
    <property type="match status" value="1"/>
</dbReference>
<protein>
    <recommendedName>
        <fullName evidence="1">RNA-directed DNA polymerase</fullName>
        <ecNumber evidence="1">2.7.7.49</ecNumber>
    </recommendedName>
</protein>
<dbReference type="InterPro" id="IPR036397">
    <property type="entry name" value="RNaseH_sf"/>
</dbReference>
<dbReference type="InterPro" id="IPR012337">
    <property type="entry name" value="RNaseH-like_sf"/>
</dbReference>
<dbReference type="PROSITE" id="PS50994">
    <property type="entry name" value="INTEGRASE"/>
    <property type="match status" value="1"/>
</dbReference>
<evidence type="ECO:0000313" key="4">
    <source>
        <dbReference type="Proteomes" id="UP001314205"/>
    </source>
</evidence>
<reference evidence="3 4" key="1">
    <citation type="submission" date="2023-11" db="EMBL/GenBank/DDBJ databases">
        <authorList>
            <person name="Hedman E."/>
            <person name="Englund M."/>
            <person name="Stromberg M."/>
            <person name="Nyberg Akerstrom W."/>
            <person name="Nylinder S."/>
            <person name="Jareborg N."/>
            <person name="Kallberg Y."/>
            <person name="Kronander E."/>
        </authorList>
    </citation>
    <scope>NUCLEOTIDE SEQUENCE [LARGE SCALE GENOMIC DNA]</scope>
</reference>
<dbReference type="EMBL" id="CAVLGL010000057">
    <property type="protein sequence ID" value="CAK1583780.1"/>
    <property type="molecule type" value="Genomic_DNA"/>
</dbReference>
<dbReference type="GO" id="GO:0003964">
    <property type="term" value="F:RNA-directed DNA polymerase activity"/>
    <property type="evidence" value="ECO:0007669"/>
    <property type="project" value="UniProtKB-EC"/>
</dbReference>
<evidence type="ECO:0000313" key="3">
    <source>
        <dbReference type="EMBL" id="CAK1583780.1"/>
    </source>
</evidence>
<dbReference type="GO" id="GO:0015074">
    <property type="term" value="P:DNA integration"/>
    <property type="evidence" value="ECO:0007669"/>
    <property type="project" value="InterPro"/>
</dbReference>
<dbReference type="EC" id="2.7.7.49" evidence="1"/>
<gene>
    <name evidence="3" type="ORF">PARMNEM_LOCUS5131</name>
</gene>
<sequence>MTKELQWLKVEQRRDETLRSKIDSIYKGETVKNFIFEDDLLKYRRQDEVLGEQYLVVVPKSFQWSLINAYYSSLKHPGWEKTLAKIRETYWFDRMNSTVREFVDNCIICRTSKNTLRSIQAQLHPIKKPTVPFEIIHMDITGKLGTSSEQEYVVVTIDAYTKYILLYHSNNKNPQSTLAALKQMIHLFGTPKLIVVDGGREFLGEFKNFCERFCLEIHSIAP</sequence>
<evidence type="ECO:0000256" key="1">
    <source>
        <dbReference type="ARBA" id="ARBA00012493"/>
    </source>
</evidence>
<dbReference type="Pfam" id="PF17921">
    <property type="entry name" value="Integrase_H2C2"/>
    <property type="match status" value="1"/>
</dbReference>
<proteinExistence type="predicted"/>
<dbReference type="AlphaFoldDB" id="A0AAV1KMU8"/>
<dbReference type="PANTHER" id="PTHR37984:SF5">
    <property type="entry name" value="PROTEIN NYNRIN-LIKE"/>
    <property type="match status" value="1"/>
</dbReference>
<comment type="caution">
    <text evidence="3">The sequence shown here is derived from an EMBL/GenBank/DDBJ whole genome shotgun (WGS) entry which is preliminary data.</text>
</comment>
<accession>A0AAV1KMU8</accession>
<evidence type="ECO:0000259" key="2">
    <source>
        <dbReference type="PROSITE" id="PS50994"/>
    </source>
</evidence>
<dbReference type="Gene3D" id="3.30.420.10">
    <property type="entry name" value="Ribonuclease H-like superfamily/Ribonuclease H"/>
    <property type="match status" value="1"/>
</dbReference>